<keyword evidence="4" id="KW-1185">Reference proteome</keyword>
<dbReference type="Pfam" id="PF09723">
    <property type="entry name" value="Zn_ribbon_8"/>
    <property type="match status" value="1"/>
</dbReference>
<feature type="compositionally biased region" description="Basic and acidic residues" evidence="1">
    <location>
        <begin position="82"/>
        <end position="105"/>
    </location>
</feature>
<feature type="domain" description="Putative regulatory protein FmdB zinc ribbon" evidence="2">
    <location>
        <begin position="1"/>
        <end position="39"/>
    </location>
</feature>
<name>A0ABV9YQD7_9PSEU</name>
<sequence length="154" mass="16861">MPIYDYRCDCGLRFERLVGRDAPAPACPECGGDSRKVPSRPALHGKADPGLSREQMPQTWRGVYNGNPEYIASMRKQWERRQRLEEKHPELAGDTRPVIAHEGRYEQVPLRAGEPMLKPGPDSSSGHGHGHGHGHSHAPSPTPPAAPKPTPPSG</sequence>
<evidence type="ECO:0000313" key="4">
    <source>
        <dbReference type="Proteomes" id="UP001595947"/>
    </source>
</evidence>
<protein>
    <submittedName>
        <fullName evidence="3">FmdB family zinc ribbon protein</fullName>
    </submittedName>
</protein>
<accession>A0ABV9YQD7</accession>
<dbReference type="InterPro" id="IPR013429">
    <property type="entry name" value="Regulatory_FmdB_Zinc_ribbon"/>
</dbReference>
<feature type="region of interest" description="Disordered" evidence="1">
    <location>
        <begin position="23"/>
        <end position="65"/>
    </location>
</feature>
<gene>
    <name evidence="3" type="ORF">ACFPBZ_23010</name>
</gene>
<dbReference type="EMBL" id="JBHSIV010000030">
    <property type="protein sequence ID" value="MFC5065105.1"/>
    <property type="molecule type" value="Genomic_DNA"/>
</dbReference>
<dbReference type="SMART" id="SM00834">
    <property type="entry name" value="CxxC_CXXC_SSSS"/>
    <property type="match status" value="1"/>
</dbReference>
<evidence type="ECO:0000256" key="1">
    <source>
        <dbReference type="SAM" id="MobiDB-lite"/>
    </source>
</evidence>
<feature type="region of interest" description="Disordered" evidence="1">
    <location>
        <begin position="82"/>
        <end position="154"/>
    </location>
</feature>
<evidence type="ECO:0000259" key="2">
    <source>
        <dbReference type="SMART" id="SM00834"/>
    </source>
</evidence>
<organism evidence="3 4">
    <name type="scientific">Actinomycetospora atypica</name>
    <dbReference type="NCBI Taxonomy" id="1290095"/>
    <lineage>
        <taxon>Bacteria</taxon>
        <taxon>Bacillati</taxon>
        <taxon>Actinomycetota</taxon>
        <taxon>Actinomycetes</taxon>
        <taxon>Pseudonocardiales</taxon>
        <taxon>Pseudonocardiaceae</taxon>
        <taxon>Actinomycetospora</taxon>
    </lineage>
</organism>
<dbReference type="Proteomes" id="UP001595947">
    <property type="component" value="Unassembled WGS sequence"/>
</dbReference>
<proteinExistence type="predicted"/>
<reference evidence="4" key="1">
    <citation type="journal article" date="2019" name="Int. J. Syst. Evol. Microbiol.">
        <title>The Global Catalogue of Microorganisms (GCM) 10K type strain sequencing project: providing services to taxonomists for standard genome sequencing and annotation.</title>
        <authorList>
            <consortium name="The Broad Institute Genomics Platform"/>
            <consortium name="The Broad Institute Genome Sequencing Center for Infectious Disease"/>
            <person name="Wu L."/>
            <person name="Ma J."/>
        </authorList>
    </citation>
    <scope>NUCLEOTIDE SEQUENCE [LARGE SCALE GENOMIC DNA]</scope>
    <source>
        <strain evidence="4">CGMCC 4.7093</strain>
    </source>
</reference>
<feature type="compositionally biased region" description="Pro residues" evidence="1">
    <location>
        <begin position="140"/>
        <end position="154"/>
    </location>
</feature>
<dbReference type="NCBIfam" id="TIGR02605">
    <property type="entry name" value="CxxC_CxxC_SSSS"/>
    <property type="match status" value="1"/>
</dbReference>
<evidence type="ECO:0000313" key="3">
    <source>
        <dbReference type="EMBL" id="MFC5065105.1"/>
    </source>
</evidence>
<comment type="caution">
    <text evidence="3">The sequence shown here is derived from an EMBL/GenBank/DDBJ whole genome shotgun (WGS) entry which is preliminary data.</text>
</comment>
<dbReference type="RefSeq" id="WP_378038438.1">
    <property type="nucleotide sequence ID" value="NZ_JBHSIV010000030.1"/>
</dbReference>